<dbReference type="InterPro" id="IPR040240">
    <property type="entry name" value="TAF1"/>
</dbReference>
<comment type="subcellular location">
    <subcellularLocation>
        <location evidence="1">Nucleus</location>
    </subcellularLocation>
</comment>
<organism evidence="8 9">
    <name type="scientific">Olpidium bornovanus</name>
    <dbReference type="NCBI Taxonomy" id="278681"/>
    <lineage>
        <taxon>Eukaryota</taxon>
        <taxon>Fungi</taxon>
        <taxon>Fungi incertae sedis</taxon>
        <taxon>Olpidiomycota</taxon>
        <taxon>Olpidiomycotina</taxon>
        <taxon>Olpidiomycetes</taxon>
        <taxon>Olpidiales</taxon>
        <taxon>Olpidiaceae</taxon>
        <taxon>Olpidium</taxon>
    </lineage>
</organism>
<name>A0A8H7ZRG4_9FUNG</name>
<evidence type="ECO:0000256" key="3">
    <source>
        <dbReference type="ARBA" id="ARBA00023163"/>
    </source>
</evidence>
<proteinExistence type="predicted"/>
<dbReference type="Proteomes" id="UP000673691">
    <property type="component" value="Unassembled WGS sequence"/>
</dbReference>
<feature type="region of interest" description="Disordered" evidence="5">
    <location>
        <begin position="192"/>
        <end position="213"/>
    </location>
</feature>
<dbReference type="Pfam" id="PF15288">
    <property type="entry name" value="zf-CCHC_6"/>
    <property type="match status" value="1"/>
</dbReference>
<keyword evidence="2" id="KW-0805">Transcription regulation</keyword>
<evidence type="ECO:0000259" key="7">
    <source>
        <dbReference type="Pfam" id="PF15288"/>
    </source>
</evidence>
<dbReference type="PANTHER" id="PTHR13900">
    <property type="entry name" value="TRANSCRIPTION INITIATION FACTOR TFIID"/>
    <property type="match status" value="1"/>
</dbReference>
<feature type="non-terminal residue" evidence="8">
    <location>
        <position position="1"/>
    </location>
</feature>
<evidence type="ECO:0000313" key="8">
    <source>
        <dbReference type="EMBL" id="KAG5458041.1"/>
    </source>
</evidence>
<sequence length="588" mass="64395">MQMRQRLKEFCDFVRRGHNNGYWKPKGRITIPSEEECRKLILPEMVALYESMLVGQRHLQDTGYGKTAEDGDVDEEGETKLDIEEQLAPWITTRNFVNATQGKSMLQIHGPGDPTGRGEGFSFVRISMKGSFLRAGESEEERLAKLANLPKNAHKYNVAEQQQAYREEPTVNPLRQIDRVWRLQYQALSDKSEIQDSDEEAEEPVSRATSEAVDAESPALRKNFFAGVGDGTGALQVDNAAVPPQQSCILPCFVTGQGRWLRPRGRLRRRRRFRRRFAFVANVLPTSEPEQGAGDPTADTRSGRGGFVAIRNREGFSGDKRVLATPPADRGAVDNVRRSRFPLISPTALPASVYGKDLPVGQTEPSAWRPLNGGTGANRRRREEPTNAAADRRAAGEAQTESGAPQGTTGDEGEGGPGGPSSPEEGAEPAEKATPEKGVEGRRLAVCLASGRNAREIGERGSDLTSRLVRCVPGVSPHQRRCGNCDQIGHIRTNPVCPMYEKTGGQPLKSLPPAPIKFIYSGKSEAAQAATAEKTTRYAEQTVCRDTMPTGDGLKPPQPEVTEALRSVKVEGMKLSIRFTMKKDPPTS</sequence>
<reference evidence="8 9" key="1">
    <citation type="journal article" name="Sci. Rep.">
        <title>Genome-scale phylogenetic analyses confirm Olpidium as the closest living zoosporic fungus to the non-flagellated, terrestrial fungi.</title>
        <authorList>
            <person name="Chang Y."/>
            <person name="Rochon D."/>
            <person name="Sekimoto S."/>
            <person name="Wang Y."/>
            <person name="Chovatia M."/>
            <person name="Sandor L."/>
            <person name="Salamov A."/>
            <person name="Grigoriev I.V."/>
            <person name="Stajich J.E."/>
            <person name="Spatafora J.W."/>
        </authorList>
    </citation>
    <scope>NUCLEOTIDE SEQUENCE [LARGE SCALE GENOMIC DNA]</scope>
    <source>
        <strain evidence="8">S191</strain>
    </source>
</reference>
<protein>
    <submittedName>
        <fullName evidence="8">Uncharacterized protein</fullName>
    </submittedName>
</protein>
<dbReference type="GO" id="GO:0017025">
    <property type="term" value="F:TBP-class protein binding"/>
    <property type="evidence" value="ECO:0007669"/>
    <property type="project" value="InterPro"/>
</dbReference>
<comment type="caution">
    <text evidence="8">The sequence shown here is derived from an EMBL/GenBank/DDBJ whole genome shotgun (WGS) entry which is preliminary data.</text>
</comment>
<keyword evidence="4" id="KW-0539">Nucleus</keyword>
<evidence type="ECO:0000313" key="9">
    <source>
        <dbReference type="Proteomes" id="UP000673691"/>
    </source>
</evidence>
<feature type="compositionally biased region" description="Basic and acidic residues" evidence="5">
    <location>
        <begin position="381"/>
        <end position="395"/>
    </location>
</feature>
<evidence type="ECO:0000259" key="6">
    <source>
        <dbReference type="Pfam" id="PF12157"/>
    </source>
</evidence>
<feature type="region of interest" description="Disordered" evidence="5">
    <location>
        <begin position="351"/>
        <end position="439"/>
    </location>
</feature>
<dbReference type="GO" id="GO:0004402">
    <property type="term" value="F:histone acetyltransferase activity"/>
    <property type="evidence" value="ECO:0007669"/>
    <property type="project" value="InterPro"/>
</dbReference>
<dbReference type="Pfam" id="PF12157">
    <property type="entry name" value="DUF3591"/>
    <property type="match status" value="1"/>
</dbReference>
<dbReference type="PANTHER" id="PTHR13900:SF0">
    <property type="entry name" value="TRANSCRIPTION INITIATION FACTOR TFIID SUBUNIT 1"/>
    <property type="match status" value="1"/>
</dbReference>
<keyword evidence="3" id="KW-0804">Transcription</keyword>
<dbReference type="InterPro" id="IPR041670">
    <property type="entry name" value="Znf-CCHC_6"/>
</dbReference>
<feature type="domain" description="Zinc knuckle" evidence="7">
    <location>
        <begin position="480"/>
        <end position="508"/>
    </location>
</feature>
<feature type="domain" description="Transcription initiation factor TFIID subunit 1 histone acetyltransferase" evidence="6">
    <location>
        <begin position="1"/>
        <end position="187"/>
    </location>
</feature>
<dbReference type="GO" id="GO:0051123">
    <property type="term" value="P:RNA polymerase II preinitiation complex assembly"/>
    <property type="evidence" value="ECO:0007669"/>
    <property type="project" value="TreeGrafter"/>
</dbReference>
<gene>
    <name evidence="8" type="ORF">BJ554DRAFT_1818</name>
</gene>
<dbReference type="GO" id="GO:0016251">
    <property type="term" value="F:RNA polymerase II general transcription initiation factor activity"/>
    <property type="evidence" value="ECO:0007669"/>
    <property type="project" value="InterPro"/>
</dbReference>
<dbReference type="OrthoDB" id="5752at2759"/>
<evidence type="ECO:0000256" key="2">
    <source>
        <dbReference type="ARBA" id="ARBA00023015"/>
    </source>
</evidence>
<feature type="compositionally biased region" description="Basic and acidic residues" evidence="5">
    <location>
        <begin position="429"/>
        <end position="439"/>
    </location>
</feature>
<dbReference type="AlphaFoldDB" id="A0A8H7ZRG4"/>
<dbReference type="GO" id="GO:0005669">
    <property type="term" value="C:transcription factor TFIID complex"/>
    <property type="evidence" value="ECO:0007669"/>
    <property type="project" value="InterPro"/>
</dbReference>
<evidence type="ECO:0000256" key="5">
    <source>
        <dbReference type="SAM" id="MobiDB-lite"/>
    </source>
</evidence>
<accession>A0A8H7ZRG4</accession>
<evidence type="ECO:0000256" key="1">
    <source>
        <dbReference type="ARBA" id="ARBA00004123"/>
    </source>
</evidence>
<dbReference type="InterPro" id="IPR022591">
    <property type="entry name" value="TAF1_HAT_dom"/>
</dbReference>
<evidence type="ECO:0000256" key="4">
    <source>
        <dbReference type="ARBA" id="ARBA00023242"/>
    </source>
</evidence>
<keyword evidence="9" id="KW-1185">Reference proteome</keyword>
<dbReference type="EMBL" id="JAEFCI010009074">
    <property type="protein sequence ID" value="KAG5458041.1"/>
    <property type="molecule type" value="Genomic_DNA"/>
</dbReference>